<dbReference type="PANTHER" id="PTHR10381">
    <property type="entry name" value="ATP-DEPENDENT CLP PROTEASE PROTEOLYTIC SUBUNIT"/>
    <property type="match status" value="1"/>
</dbReference>
<sequence length="341" mass="37709">MEGGYPTTFSTYSYSTPRPTNCFHPNCSIPHTISDSFRSRSTRKVIAHGCRKRGLAVKARAQSFSTLRQTLSSNWDVFNYSRAPPSRLPRFDELDTINMLLRQRIVFLGSQVENASADLLISQLLLLDAEDSKKDIRLFINSPGGSVTAGMGIYDAMKQCKADVSTICLGLAASMGAFLLAAGTKGKRYCMPNARVMIHQPLGAAGGNATDMMIRVREMAFHRNKLNKILSRATGRPLQEIEEDTDRDNFMGAWEAKEYGLVDVVIDDGKPGLVAPIADARPPPKTRILGPWKVESSKKTKQNLPSEERMMRNMKEDGCPNPDNQGNNNEFMNEDKSVAAA</sequence>
<keyword evidence="3 7" id="KW-0378">Hydrolase</keyword>
<dbReference type="OrthoDB" id="2017408at2759"/>
<dbReference type="GO" id="GO:0006515">
    <property type="term" value="P:protein quality control for misfolded or incompletely synthesized proteins"/>
    <property type="evidence" value="ECO:0007669"/>
    <property type="project" value="TreeGrafter"/>
</dbReference>
<evidence type="ECO:0000256" key="2">
    <source>
        <dbReference type="ARBA" id="ARBA00022670"/>
    </source>
</evidence>
<organism evidence="10 11">
    <name type="scientific">Cuscuta europaea</name>
    <name type="common">European dodder</name>
    <dbReference type="NCBI Taxonomy" id="41803"/>
    <lineage>
        <taxon>Eukaryota</taxon>
        <taxon>Viridiplantae</taxon>
        <taxon>Streptophyta</taxon>
        <taxon>Embryophyta</taxon>
        <taxon>Tracheophyta</taxon>
        <taxon>Spermatophyta</taxon>
        <taxon>Magnoliopsida</taxon>
        <taxon>eudicotyledons</taxon>
        <taxon>Gunneridae</taxon>
        <taxon>Pentapetalae</taxon>
        <taxon>asterids</taxon>
        <taxon>lamiids</taxon>
        <taxon>Solanales</taxon>
        <taxon>Convolvulaceae</taxon>
        <taxon>Cuscuteae</taxon>
        <taxon>Cuscuta</taxon>
        <taxon>Cuscuta subgen. Cuscuta</taxon>
    </lineage>
</organism>
<feature type="compositionally biased region" description="Polar residues" evidence="9">
    <location>
        <begin position="322"/>
        <end position="331"/>
    </location>
</feature>
<evidence type="ECO:0000256" key="6">
    <source>
        <dbReference type="PROSITE-ProRule" id="PRU10086"/>
    </source>
</evidence>
<dbReference type="InterPro" id="IPR001907">
    <property type="entry name" value="ClpP"/>
</dbReference>
<comment type="similarity">
    <text evidence="1 8">Belongs to the peptidase S14 family.</text>
</comment>
<evidence type="ECO:0000256" key="9">
    <source>
        <dbReference type="SAM" id="MobiDB-lite"/>
    </source>
</evidence>
<reference evidence="10" key="1">
    <citation type="submission" date="2022-07" db="EMBL/GenBank/DDBJ databases">
        <authorList>
            <person name="Macas J."/>
            <person name="Novak P."/>
            <person name="Neumann P."/>
        </authorList>
    </citation>
    <scope>NUCLEOTIDE SEQUENCE</scope>
</reference>
<feature type="compositionally biased region" description="Basic and acidic residues" evidence="9">
    <location>
        <begin position="306"/>
        <end position="318"/>
    </location>
</feature>
<dbReference type="AlphaFoldDB" id="A0A9P1E738"/>
<keyword evidence="11" id="KW-1185">Reference proteome</keyword>
<dbReference type="PROSITE" id="PS00381">
    <property type="entry name" value="CLP_PROTEASE_SER"/>
    <property type="match status" value="1"/>
</dbReference>
<evidence type="ECO:0000256" key="1">
    <source>
        <dbReference type="ARBA" id="ARBA00007039"/>
    </source>
</evidence>
<evidence type="ECO:0000256" key="4">
    <source>
        <dbReference type="ARBA" id="ARBA00022825"/>
    </source>
</evidence>
<dbReference type="PRINTS" id="PR00127">
    <property type="entry name" value="CLPPROTEASEP"/>
</dbReference>
<keyword evidence="4 7" id="KW-0720">Serine protease</keyword>
<dbReference type="GO" id="GO:0004252">
    <property type="term" value="F:serine-type endopeptidase activity"/>
    <property type="evidence" value="ECO:0007669"/>
    <property type="project" value="UniProtKB-EC"/>
</dbReference>
<evidence type="ECO:0000313" key="10">
    <source>
        <dbReference type="EMBL" id="CAH9084194.1"/>
    </source>
</evidence>
<dbReference type="GO" id="GO:0004176">
    <property type="term" value="F:ATP-dependent peptidase activity"/>
    <property type="evidence" value="ECO:0007669"/>
    <property type="project" value="InterPro"/>
</dbReference>
<dbReference type="FunFam" id="3.90.226.10:FF:000001">
    <property type="entry name" value="ATP-dependent Clp protease proteolytic subunit"/>
    <property type="match status" value="1"/>
</dbReference>
<dbReference type="NCBIfam" id="NF009205">
    <property type="entry name" value="PRK12553.1"/>
    <property type="match status" value="1"/>
</dbReference>
<dbReference type="PROSITE" id="PS00382">
    <property type="entry name" value="CLP_PROTEASE_HIS"/>
    <property type="match status" value="1"/>
</dbReference>
<evidence type="ECO:0000256" key="8">
    <source>
        <dbReference type="RuleBase" id="RU003567"/>
    </source>
</evidence>
<dbReference type="InterPro" id="IPR033135">
    <property type="entry name" value="ClpP_His_AS"/>
</dbReference>
<dbReference type="SUPFAM" id="SSF52096">
    <property type="entry name" value="ClpP/crotonase"/>
    <property type="match status" value="1"/>
</dbReference>
<dbReference type="HAMAP" id="MF_00444">
    <property type="entry name" value="ClpP"/>
    <property type="match status" value="1"/>
</dbReference>
<feature type="active site" evidence="6">
    <location>
        <position position="199"/>
    </location>
</feature>
<feature type="region of interest" description="Disordered" evidence="9">
    <location>
        <begin position="290"/>
        <end position="341"/>
    </location>
</feature>
<dbReference type="CDD" id="cd07017">
    <property type="entry name" value="S14_ClpP_2"/>
    <property type="match status" value="1"/>
</dbReference>
<evidence type="ECO:0000313" key="11">
    <source>
        <dbReference type="Proteomes" id="UP001152484"/>
    </source>
</evidence>
<evidence type="ECO:0000256" key="5">
    <source>
        <dbReference type="PROSITE-ProRule" id="PRU10085"/>
    </source>
</evidence>
<dbReference type="GO" id="GO:0051117">
    <property type="term" value="F:ATPase binding"/>
    <property type="evidence" value="ECO:0007669"/>
    <property type="project" value="TreeGrafter"/>
</dbReference>
<dbReference type="GO" id="GO:0009534">
    <property type="term" value="C:chloroplast thylakoid"/>
    <property type="evidence" value="ECO:0007669"/>
    <property type="project" value="UniProtKB-ARBA"/>
</dbReference>
<evidence type="ECO:0000256" key="3">
    <source>
        <dbReference type="ARBA" id="ARBA00022801"/>
    </source>
</evidence>
<dbReference type="InterPro" id="IPR018215">
    <property type="entry name" value="ClpP_Ser_AS"/>
</dbReference>
<dbReference type="GO" id="GO:0009840">
    <property type="term" value="C:chloroplastic endopeptidase Clp complex"/>
    <property type="evidence" value="ECO:0007669"/>
    <property type="project" value="UniProtKB-ARBA"/>
</dbReference>
<dbReference type="Pfam" id="PF00574">
    <property type="entry name" value="CLP_protease"/>
    <property type="match status" value="1"/>
</dbReference>
<dbReference type="NCBIfam" id="NF001368">
    <property type="entry name" value="PRK00277.1"/>
    <property type="match status" value="1"/>
</dbReference>
<feature type="active site" evidence="5">
    <location>
        <position position="174"/>
    </location>
</feature>
<name>A0A9P1E738_CUSEU</name>
<dbReference type="EC" id="3.4.21.92" evidence="7"/>
<proteinExistence type="inferred from homology"/>
<protein>
    <recommendedName>
        <fullName evidence="8">ATP-dependent Clp protease proteolytic subunit</fullName>
        <ecNumber evidence="7">3.4.21.92</ecNumber>
    </recommendedName>
</protein>
<evidence type="ECO:0000256" key="7">
    <source>
        <dbReference type="RuleBase" id="RU000549"/>
    </source>
</evidence>
<accession>A0A9P1E738</accession>
<gene>
    <name evidence="10" type="ORF">CEURO_LOCUS8901</name>
</gene>
<dbReference type="Proteomes" id="UP001152484">
    <property type="component" value="Unassembled WGS sequence"/>
</dbReference>
<dbReference type="Gene3D" id="3.90.226.10">
    <property type="entry name" value="2-enoyl-CoA Hydratase, Chain A, domain 1"/>
    <property type="match status" value="1"/>
</dbReference>
<dbReference type="InterPro" id="IPR023562">
    <property type="entry name" value="ClpP/TepA"/>
</dbReference>
<keyword evidence="2 7" id="KW-0645">Protease</keyword>
<comment type="caution">
    <text evidence="10">The sequence shown here is derived from an EMBL/GenBank/DDBJ whole genome shotgun (WGS) entry which is preliminary data.</text>
</comment>
<dbReference type="InterPro" id="IPR029045">
    <property type="entry name" value="ClpP/crotonase-like_dom_sf"/>
</dbReference>
<dbReference type="EMBL" id="CAMAPE010000017">
    <property type="protein sequence ID" value="CAH9084194.1"/>
    <property type="molecule type" value="Genomic_DNA"/>
</dbReference>
<dbReference type="PANTHER" id="PTHR10381:SF50">
    <property type="entry name" value="ATP-DEPENDENT CLP PROTEASE PROTEOLYTIC SUBUNIT 3, CHLOROPLASTIC"/>
    <property type="match status" value="1"/>
</dbReference>